<proteinExistence type="predicted"/>
<organism evidence="1 2">
    <name type="scientific">Acanthoscelides obtectus</name>
    <name type="common">Bean weevil</name>
    <name type="synonym">Bruchus obtectus</name>
    <dbReference type="NCBI Taxonomy" id="200917"/>
    <lineage>
        <taxon>Eukaryota</taxon>
        <taxon>Metazoa</taxon>
        <taxon>Ecdysozoa</taxon>
        <taxon>Arthropoda</taxon>
        <taxon>Hexapoda</taxon>
        <taxon>Insecta</taxon>
        <taxon>Pterygota</taxon>
        <taxon>Neoptera</taxon>
        <taxon>Endopterygota</taxon>
        <taxon>Coleoptera</taxon>
        <taxon>Polyphaga</taxon>
        <taxon>Cucujiformia</taxon>
        <taxon>Chrysomeloidea</taxon>
        <taxon>Chrysomelidae</taxon>
        <taxon>Bruchinae</taxon>
        <taxon>Bruchini</taxon>
        <taxon>Acanthoscelides</taxon>
    </lineage>
</organism>
<dbReference type="Proteomes" id="UP001152888">
    <property type="component" value="Unassembled WGS sequence"/>
</dbReference>
<reference evidence="1" key="1">
    <citation type="submission" date="2022-03" db="EMBL/GenBank/DDBJ databases">
        <authorList>
            <person name="Sayadi A."/>
        </authorList>
    </citation>
    <scope>NUCLEOTIDE SEQUENCE</scope>
</reference>
<dbReference type="AlphaFoldDB" id="A0A9P0PJS3"/>
<evidence type="ECO:0000313" key="2">
    <source>
        <dbReference type="Proteomes" id="UP001152888"/>
    </source>
</evidence>
<dbReference type="EMBL" id="CAKOFQ010007003">
    <property type="protein sequence ID" value="CAH1986654.1"/>
    <property type="molecule type" value="Genomic_DNA"/>
</dbReference>
<keyword evidence="2" id="KW-1185">Reference proteome</keyword>
<accession>A0A9P0PJS3</accession>
<protein>
    <submittedName>
        <fullName evidence="1">Uncharacterized protein</fullName>
    </submittedName>
</protein>
<dbReference type="OrthoDB" id="6159421at2759"/>
<gene>
    <name evidence="1" type="ORF">ACAOBT_LOCUS17376</name>
</gene>
<name>A0A9P0PJS3_ACAOB</name>
<sequence>MLSAYLEYIQYHNPEHFLSIDEIYLGPKAAAELTKHGLKETVRNNIKTKCLNFYIEAVDQLHKRIPFNSRETKIRQLLLTISSPPIIKTTESIAPLAFWFPNLVINDINTLDREYKHLKLSNFDFSLDETEFWKEVCNAQGVIIVLFFQSLQTL</sequence>
<comment type="caution">
    <text evidence="1">The sequence shown here is derived from an EMBL/GenBank/DDBJ whole genome shotgun (WGS) entry which is preliminary data.</text>
</comment>
<evidence type="ECO:0000313" key="1">
    <source>
        <dbReference type="EMBL" id="CAH1986654.1"/>
    </source>
</evidence>